<evidence type="ECO:0008006" key="3">
    <source>
        <dbReference type="Google" id="ProtNLM"/>
    </source>
</evidence>
<keyword evidence="2" id="KW-1185">Reference proteome</keyword>
<dbReference type="AlphaFoldDB" id="A0A1U7HFL4"/>
<dbReference type="RefSeq" id="WP_073599978.1">
    <property type="nucleotide sequence ID" value="NZ_MRCB01000014.1"/>
</dbReference>
<gene>
    <name evidence="1" type="ORF">NIES593_12930</name>
</gene>
<dbReference type="OrthoDB" id="423147at2"/>
<proteinExistence type="predicted"/>
<comment type="caution">
    <text evidence="1">The sequence shown here is derived from an EMBL/GenBank/DDBJ whole genome shotgun (WGS) entry which is preliminary data.</text>
</comment>
<protein>
    <recommendedName>
        <fullName evidence="3">DUF2808 domain-containing protein</fullName>
    </recommendedName>
</protein>
<sequence length="203" mass="21438">MSRTTDRNSWLSLKTGAISFESAVRIAASTLILGTLISIPPLNLPASAYELSTGQTVFFKSPRLIRAAASQNAPGAASTYQFTIEVPKNAGEALAAVTITHKPSPERIKFDVSQSKAFIGDSFAGGPQLALSSIGGSDPSEENSVTIAFDEPVEPGTTVTVSLRALRNPDRGGNYQFGVTAYPVGENSLGLYLGTARLQFMPR</sequence>
<reference evidence="1 2" key="1">
    <citation type="submission" date="2016-11" db="EMBL/GenBank/DDBJ databases">
        <title>Draft Genome Sequences of Nine Cyanobacterial Strains from Diverse Habitats.</title>
        <authorList>
            <person name="Zhu T."/>
            <person name="Hou S."/>
            <person name="Lu X."/>
            <person name="Hess W.R."/>
        </authorList>
    </citation>
    <scope>NUCLEOTIDE SEQUENCE [LARGE SCALE GENOMIC DNA]</scope>
    <source>
        <strain evidence="1 2">NIES-593</strain>
    </source>
</reference>
<accession>A0A1U7HFL4</accession>
<organism evidence="1 2">
    <name type="scientific">Hydrococcus rivularis NIES-593</name>
    <dbReference type="NCBI Taxonomy" id="1921803"/>
    <lineage>
        <taxon>Bacteria</taxon>
        <taxon>Bacillati</taxon>
        <taxon>Cyanobacteriota</taxon>
        <taxon>Cyanophyceae</taxon>
        <taxon>Pleurocapsales</taxon>
        <taxon>Hydrococcaceae</taxon>
        <taxon>Hydrococcus</taxon>
    </lineage>
</organism>
<dbReference type="Pfam" id="PF10989">
    <property type="entry name" value="DUF2808"/>
    <property type="match status" value="1"/>
</dbReference>
<dbReference type="EMBL" id="MRCB01000014">
    <property type="protein sequence ID" value="OKH22373.1"/>
    <property type="molecule type" value="Genomic_DNA"/>
</dbReference>
<name>A0A1U7HFL4_9CYAN</name>
<evidence type="ECO:0000313" key="2">
    <source>
        <dbReference type="Proteomes" id="UP000186868"/>
    </source>
</evidence>
<evidence type="ECO:0000313" key="1">
    <source>
        <dbReference type="EMBL" id="OKH22373.1"/>
    </source>
</evidence>
<dbReference type="STRING" id="1921803.NIES593_12930"/>
<dbReference type="Proteomes" id="UP000186868">
    <property type="component" value="Unassembled WGS sequence"/>
</dbReference>
<dbReference type="InterPro" id="IPR021256">
    <property type="entry name" value="DUF2808"/>
</dbReference>